<keyword evidence="5 12" id="KW-0732">Signal</keyword>
<dbReference type="PANTHER" id="PTHR33021:SF557">
    <property type="entry name" value="OS07G0165900 PROTEIN"/>
    <property type="match status" value="1"/>
</dbReference>
<keyword evidence="15" id="KW-1185">Reference proteome</keyword>
<dbReference type="SUPFAM" id="SSF49503">
    <property type="entry name" value="Cupredoxins"/>
    <property type="match status" value="1"/>
</dbReference>
<dbReference type="InterPro" id="IPR039391">
    <property type="entry name" value="Phytocyanin-like"/>
</dbReference>
<dbReference type="GO" id="GO:0009055">
    <property type="term" value="F:electron transfer activity"/>
    <property type="evidence" value="ECO:0007669"/>
    <property type="project" value="InterPro"/>
</dbReference>
<evidence type="ECO:0000256" key="10">
    <source>
        <dbReference type="ARBA" id="ARBA00023157"/>
    </source>
</evidence>
<dbReference type="FunFam" id="2.60.40.420:FF:000067">
    <property type="entry name" value="Cupredoxin superfamily protein"/>
    <property type="match status" value="1"/>
</dbReference>
<dbReference type="AlphaFoldDB" id="A0A3B6AXR0"/>
<dbReference type="GO" id="GO:0046872">
    <property type="term" value="F:metal ion binding"/>
    <property type="evidence" value="ECO:0007669"/>
    <property type="project" value="UniProtKB-KW"/>
</dbReference>
<keyword evidence="8" id="KW-0186">Copper</keyword>
<dbReference type="PROSITE" id="PS51485">
    <property type="entry name" value="PHYTOCYANIN"/>
    <property type="match status" value="1"/>
</dbReference>
<keyword evidence="11" id="KW-0325">Glycoprotein</keyword>
<sequence>MAVALVSLLLAPAFAVDHIVGDAVGWTLNYPATWADGKIFKVGDNLVFTYPIGSHTVAEVAGIDFRSCNIDGNQINSWDSGNDTVPLDKAGRRWFVCTMNTHCKHGMKLLITVIDDNAPAPGLASPAAGPAGAAPSSAPLVGTLKIVVADALASAMLMF</sequence>
<evidence type="ECO:0000256" key="3">
    <source>
        <dbReference type="ARBA" id="ARBA00022692"/>
    </source>
</evidence>
<dbReference type="OrthoDB" id="656050at2759"/>
<keyword evidence="3" id="KW-0812">Transmembrane</keyword>
<evidence type="ECO:0000256" key="1">
    <source>
        <dbReference type="ARBA" id="ARBA00004479"/>
    </source>
</evidence>
<reference evidence="14" key="2">
    <citation type="submission" date="2018-10" db="UniProtKB">
        <authorList>
            <consortium name="EnsemblPlants"/>
        </authorList>
    </citation>
    <scope>IDENTIFICATION</scope>
</reference>
<dbReference type="GO" id="GO:0009610">
    <property type="term" value="P:response to symbiotic fungus"/>
    <property type="evidence" value="ECO:0007669"/>
    <property type="project" value="UniProtKB-ARBA"/>
</dbReference>
<evidence type="ECO:0000313" key="15">
    <source>
        <dbReference type="Proteomes" id="UP000019116"/>
    </source>
</evidence>
<dbReference type="Gramene" id="TraesCS2A02G247400.1">
    <property type="protein sequence ID" value="TraesCS2A02G247400.1"/>
    <property type="gene ID" value="TraesCS2A02G247400"/>
</dbReference>
<keyword evidence="9" id="KW-0472">Membrane</keyword>
<keyword evidence="4" id="KW-0479">Metal-binding</keyword>
<dbReference type="Proteomes" id="UP000019116">
    <property type="component" value="Chromosome 2A"/>
</dbReference>
<evidence type="ECO:0000256" key="11">
    <source>
        <dbReference type="ARBA" id="ARBA00023180"/>
    </source>
</evidence>
<keyword evidence="6" id="KW-0249">Electron transport</keyword>
<dbReference type="Gramene" id="TraesWEE_scaffold_017021_01G000100.1">
    <property type="protein sequence ID" value="TraesWEE_scaffold_017021_01G000100.1"/>
    <property type="gene ID" value="TraesWEE_scaffold_017021_01G000100"/>
</dbReference>
<dbReference type="GO" id="GO:0005886">
    <property type="term" value="C:plasma membrane"/>
    <property type="evidence" value="ECO:0000318"/>
    <property type="project" value="GO_Central"/>
</dbReference>
<keyword evidence="10" id="KW-1015">Disulfide bond</keyword>
<feature type="chain" id="PRO_5043171286" description="Phytocyanin domain-containing protein" evidence="12">
    <location>
        <begin position="16"/>
        <end position="159"/>
    </location>
</feature>
<reference evidence="14" key="1">
    <citation type="submission" date="2018-08" db="EMBL/GenBank/DDBJ databases">
        <authorList>
            <person name="Rossello M."/>
        </authorList>
    </citation>
    <scope>NUCLEOTIDE SEQUENCE [LARGE SCALE GENOMIC DNA]</scope>
    <source>
        <strain evidence="14">cv. Chinese Spring</strain>
    </source>
</reference>
<evidence type="ECO:0000256" key="5">
    <source>
        <dbReference type="ARBA" id="ARBA00022729"/>
    </source>
</evidence>
<dbReference type="InterPro" id="IPR008972">
    <property type="entry name" value="Cupredoxin"/>
</dbReference>
<evidence type="ECO:0000256" key="12">
    <source>
        <dbReference type="SAM" id="SignalP"/>
    </source>
</evidence>
<dbReference type="SMR" id="A0A3B6AXR0"/>
<protein>
    <recommendedName>
        <fullName evidence="13">Phytocyanin domain-containing protein</fullName>
    </recommendedName>
</protein>
<dbReference type="STRING" id="4565.A0A3B6AXR0"/>
<dbReference type="Gramene" id="TraesCS2A03G0588400.1">
    <property type="protein sequence ID" value="TraesCS2A03G0588400.1.CDS"/>
    <property type="gene ID" value="TraesCS2A03G0588400"/>
</dbReference>
<keyword evidence="7" id="KW-1133">Transmembrane helix</keyword>
<comment type="subcellular location">
    <subcellularLocation>
        <location evidence="1">Membrane</location>
        <topology evidence="1">Single-pass type I membrane protein</topology>
    </subcellularLocation>
</comment>
<dbReference type="Gramene" id="TraesCLE_scaffold_014213_01G000100.1">
    <property type="protein sequence ID" value="TraesCLE_scaffold_014213_01G000100.1"/>
    <property type="gene ID" value="TraesCLE_scaffold_014213_01G000100"/>
</dbReference>
<evidence type="ECO:0000256" key="7">
    <source>
        <dbReference type="ARBA" id="ARBA00022989"/>
    </source>
</evidence>
<evidence type="ECO:0000256" key="4">
    <source>
        <dbReference type="ARBA" id="ARBA00022723"/>
    </source>
</evidence>
<feature type="signal peptide" evidence="12">
    <location>
        <begin position="1"/>
        <end position="15"/>
    </location>
</feature>
<evidence type="ECO:0000256" key="6">
    <source>
        <dbReference type="ARBA" id="ARBA00022982"/>
    </source>
</evidence>
<dbReference type="EnsemblPlants" id="TraesCS2A02G247400.1">
    <property type="protein sequence ID" value="TraesCS2A02G247400.1"/>
    <property type="gene ID" value="TraesCS2A02G247400"/>
</dbReference>
<dbReference type="PANTHER" id="PTHR33021">
    <property type="entry name" value="BLUE COPPER PROTEIN"/>
    <property type="match status" value="1"/>
</dbReference>
<dbReference type="Gramene" id="TraesROB_scaffold_006735_01G000100.1">
    <property type="protein sequence ID" value="TraesROB_scaffold_006735_01G000100.1"/>
    <property type="gene ID" value="TraesROB_scaffold_006735_01G000100"/>
</dbReference>
<evidence type="ECO:0000256" key="9">
    <source>
        <dbReference type="ARBA" id="ARBA00023136"/>
    </source>
</evidence>
<evidence type="ECO:0000313" key="14">
    <source>
        <dbReference type="EnsemblPlants" id="TraesCS2A02G247400.1"/>
    </source>
</evidence>
<evidence type="ECO:0000256" key="8">
    <source>
        <dbReference type="ARBA" id="ARBA00023008"/>
    </source>
</evidence>
<dbReference type="Pfam" id="PF02298">
    <property type="entry name" value="Cu_bind_like"/>
    <property type="match status" value="1"/>
</dbReference>
<dbReference type="Gene3D" id="2.60.40.420">
    <property type="entry name" value="Cupredoxins - blue copper proteins"/>
    <property type="match status" value="1"/>
</dbReference>
<keyword evidence="2" id="KW-0813">Transport</keyword>
<accession>A0A3B6AXR0</accession>
<name>A0A3B6AXR0_WHEAT</name>
<proteinExistence type="predicted"/>
<feature type="domain" description="Phytocyanin" evidence="13">
    <location>
        <begin position="16"/>
        <end position="115"/>
    </location>
</feature>
<dbReference type="Gramene" id="TraesCAD_scaffold_008349_01G000100.1">
    <property type="protein sequence ID" value="TraesCAD_scaffold_008349_01G000100.1"/>
    <property type="gene ID" value="TraesCAD_scaffold_008349_01G000100"/>
</dbReference>
<organism evidence="14">
    <name type="scientific">Triticum aestivum</name>
    <name type="common">Wheat</name>
    <dbReference type="NCBI Taxonomy" id="4565"/>
    <lineage>
        <taxon>Eukaryota</taxon>
        <taxon>Viridiplantae</taxon>
        <taxon>Streptophyta</taxon>
        <taxon>Embryophyta</taxon>
        <taxon>Tracheophyta</taxon>
        <taxon>Spermatophyta</taxon>
        <taxon>Magnoliopsida</taxon>
        <taxon>Liliopsida</taxon>
        <taxon>Poales</taxon>
        <taxon>Poaceae</taxon>
        <taxon>BOP clade</taxon>
        <taxon>Pooideae</taxon>
        <taxon>Triticodae</taxon>
        <taxon>Triticeae</taxon>
        <taxon>Triticinae</taxon>
        <taxon>Triticum</taxon>
    </lineage>
</organism>
<evidence type="ECO:0000256" key="2">
    <source>
        <dbReference type="ARBA" id="ARBA00022448"/>
    </source>
</evidence>
<dbReference type="InterPro" id="IPR003245">
    <property type="entry name" value="Phytocyanin_dom"/>
</dbReference>
<dbReference type="CDD" id="cd04216">
    <property type="entry name" value="Phytocyanin"/>
    <property type="match status" value="1"/>
</dbReference>
<evidence type="ECO:0000259" key="13">
    <source>
        <dbReference type="PROSITE" id="PS51485"/>
    </source>
</evidence>